<organism evidence="4">
    <name type="scientific">freshwater metagenome</name>
    <dbReference type="NCBI Taxonomy" id="449393"/>
    <lineage>
        <taxon>unclassified sequences</taxon>
        <taxon>metagenomes</taxon>
        <taxon>ecological metagenomes</taxon>
    </lineage>
</organism>
<dbReference type="InterPro" id="IPR011251">
    <property type="entry name" value="Luciferase-like_dom"/>
</dbReference>
<dbReference type="InterPro" id="IPR050564">
    <property type="entry name" value="F420-G6PD/mer"/>
</dbReference>
<evidence type="ECO:0000313" key="4">
    <source>
        <dbReference type="EMBL" id="CAB5040223.1"/>
    </source>
</evidence>
<sequence length="348" mass="37839">MRDSGQPMALSIALAPSDQTPDLIALAEELGIHRAWVYDSPAIFADIWMTLGLAAARTSRIGLGSLIIASLRHPMVTAAAVAQLESLAPGRVALAAGAGFSARFALGDPKPMKWADVEEYVVALRHLLRGEQATWQGRVLRMLHDEGYVAARPLEVPILVAGKGPKGMAVAAAAGDGICRDADSLDDETLTHPWVTLHGYALALRDGESLLDPRVFETMAWLPALYHHASYERDLPYEGLPNGVEWRRRLEAVPEHLRHLAVHDRHMQSLNALDEGLVTPEIVAEKIPHLAIVGTVDEVAQGLQHFADRGADEMMMYVPLAHAERTLRDLAEAAAGVTGPRALHRARR</sequence>
<accession>A0A6J7SGL7</accession>
<dbReference type="Gene3D" id="3.20.20.30">
    <property type="entry name" value="Luciferase-like domain"/>
    <property type="match status" value="1"/>
</dbReference>
<keyword evidence="1" id="KW-0560">Oxidoreductase</keyword>
<evidence type="ECO:0000256" key="1">
    <source>
        <dbReference type="ARBA" id="ARBA00023002"/>
    </source>
</evidence>
<gene>
    <name evidence="3" type="ORF">UFOPK3752_01476</name>
    <name evidence="4" type="ORF">UFOPK4150_02298</name>
</gene>
<dbReference type="EMBL" id="CAFBND010000062">
    <property type="protein sequence ID" value="CAB4947954.1"/>
    <property type="molecule type" value="Genomic_DNA"/>
</dbReference>
<protein>
    <submittedName>
        <fullName evidence="4">Unannotated protein</fullName>
    </submittedName>
</protein>
<dbReference type="SUPFAM" id="SSF51679">
    <property type="entry name" value="Bacterial luciferase-like"/>
    <property type="match status" value="1"/>
</dbReference>
<dbReference type="GO" id="GO:0016705">
    <property type="term" value="F:oxidoreductase activity, acting on paired donors, with incorporation or reduction of molecular oxygen"/>
    <property type="evidence" value="ECO:0007669"/>
    <property type="project" value="InterPro"/>
</dbReference>
<reference evidence="4" key="1">
    <citation type="submission" date="2020-05" db="EMBL/GenBank/DDBJ databases">
        <authorList>
            <person name="Chiriac C."/>
            <person name="Salcher M."/>
            <person name="Ghai R."/>
            <person name="Kavagutti S V."/>
        </authorList>
    </citation>
    <scope>NUCLEOTIDE SEQUENCE</scope>
</reference>
<dbReference type="EMBL" id="CAFBPU010000075">
    <property type="protein sequence ID" value="CAB5040223.1"/>
    <property type="molecule type" value="Genomic_DNA"/>
</dbReference>
<evidence type="ECO:0000259" key="2">
    <source>
        <dbReference type="Pfam" id="PF00296"/>
    </source>
</evidence>
<proteinExistence type="predicted"/>
<dbReference type="AlphaFoldDB" id="A0A6J7SGL7"/>
<dbReference type="PANTHER" id="PTHR43244">
    <property type="match status" value="1"/>
</dbReference>
<dbReference type="Pfam" id="PF00296">
    <property type="entry name" value="Bac_luciferase"/>
    <property type="match status" value="1"/>
</dbReference>
<name>A0A6J7SGL7_9ZZZZ</name>
<evidence type="ECO:0000313" key="3">
    <source>
        <dbReference type="EMBL" id="CAB4947954.1"/>
    </source>
</evidence>
<dbReference type="PANTHER" id="PTHR43244:SF1">
    <property type="entry name" value="5,10-METHYLENETETRAHYDROMETHANOPTERIN REDUCTASE"/>
    <property type="match status" value="1"/>
</dbReference>
<dbReference type="InterPro" id="IPR036661">
    <property type="entry name" value="Luciferase-like_sf"/>
</dbReference>
<feature type="domain" description="Luciferase-like" evidence="2">
    <location>
        <begin position="17"/>
        <end position="178"/>
    </location>
</feature>